<evidence type="ECO:0000313" key="5">
    <source>
        <dbReference type="Proteomes" id="UP001595530"/>
    </source>
</evidence>
<protein>
    <submittedName>
        <fullName evidence="4">MerR family DNA-binding transcriptional regulator</fullName>
    </submittedName>
</protein>
<sequence>MATYTITELAREFDITARAIRFYEDQGLISPTRDGPGGRSRVYTARERTRLKLTLRGKRLGLTLSEIKSLVDMYESPKDTSAQIERFLLVLAEHREKLEQQREDIEMALTEISAHEETCRRTLGEHSKAAQEMPAADVLRRAS</sequence>
<keyword evidence="1 4" id="KW-0238">DNA-binding</keyword>
<dbReference type="PROSITE" id="PS50937">
    <property type="entry name" value="HTH_MERR_2"/>
    <property type="match status" value="1"/>
</dbReference>
<comment type="caution">
    <text evidence="4">The sequence shown here is derived from an EMBL/GenBank/DDBJ whole genome shotgun (WGS) entry which is preliminary data.</text>
</comment>
<keyword evidence="5" id="KW-1185">Reference proteome</keyword>
<dbReference type="PANTHER" id="PTHR30204">
    <property type="entry name" value="REDOX-CYCLING DRUG-SENSING TRANSCRIPTIONAL ACTIVATOR SOXR"/>
    <property type="match status" value="1"/>
</dbReference>
<dbReference type="InterPro" id="IPR000551">
    <property type="entry name" value="MerR-type_HTH_dom"/>
</dbReference>
<accession>A0ABV7F2P4</accession>
<organism evidence="4 5">
    <name type="scientific">Undibacterium arcticum</name>
    <dbReference type="NCBI Taxonomy" id="1762892"/>
    <lineage>
        <taxon>Bacteria</taxon>
        <taxon>Pseudomonadati</taxon>
        <taxon>Pseudomonadota</taxon>
        <taxon>Betaproteobacteria</taxon>
        <taxon>Burkholderiales</taxon>
        <taxon>Oxalobacteraceae</taxon>
        <taxon>Undibacterium</taxon>
    </lineage>
</organism>
<dbReference type="Gene3D" id="1.10.1660.10">
    <property type="match status" value="1"/>
</dbReference>
<evidence type="ECO:0000313" key="4">
    <source>
        <dbReference type="EMBL" id="MFC3108449.1"/>
    </source>
</evidence>
<dbReference type="InterPro" id="IPR009061">
    <property type="entry name" value="DNA-bd_dom_put_sf"/>
</dbReference>
<dbReference type="EMBL" id="JBHRTP010000031">
    <property type="protein sequence ID" value="MFC3108449.1"/>
    <property type="molecule type" value="Genomic_DNA"/>
</dbReference>
<dbReference type="RefSeq" id="WP_390327777.1">
    <property type="nucleotide sequence ID" value="NZ_JBHRTP010000031.1"/>
</dbReference>
<dbReference type="SMART" id="SM00422">
    <property type="entry name" value="HTH_MERR"/>
    <property type="match status" value="1"/>
</dbReference>
<dbReference type="GO" id="GO:0003677">
    <property type="term" value="F:DNA binding"/>
    <property type="evidence" value="ECO:0007669"/>
    <property type="project" value="UniProtKB-KW"/>
</dbReference>
<dbReference type="InterPro" id="IPR047057">
    <property type="entry name" value="MerR_fam"/>
</dbReference>
<name>A0ABV7F2P4_9BURK</name>
<dbReference type="Proteomes" id="UP001595530">
    <property type="component" value="Unassembled WGS sequence"/>
</dbReference>
<gene>
    <name evidence="4" type="ORF">ACFOFO_10820</name>
</gene>
<feature type="coiled-coil region" evidence="2">
    <location>
        <begin position="84"/>
        <end position="118"/>
    </location>
</feature>
<dbReference type="PANTHER" id="PTHR30204:SF58">
    <property type="entry name" value="HTH-TYPE TRANSCRIPTIONAL REGULATOR YFMP"/>
    <property type="match status" value="1"/>
</dbReference>
<evidence type="ECO:0000256" key="2">
    <source>
        <dbReference type="SAM" id="Coils"/>
    </source>
</evidence>
<evidence type="ECO:0000256" key="1">
    <source>
        <dbReference type="ARBA" id="ARBA00023125"/>
    </source>
</evidence>
<dbReference type="SUPFAM" id="SSF46955">
    <property type="entry name" value="Putative DNA-binding domain"/>
    <property type="match status" value="1"/>
</dbReference>
<dbReference type="Pfam" id="PF13411">
    <property type="entry name" value="MerR_1"/>
    <property type="match status" value="1"/>
</dbReference>
<proteinExistence type="predicted"/>
<evidence type="ECO:0000259" key="3">
    <source>
        <dbReference type="PROSITE" id="PS50937"/>
    </source>
</evidence>
<dbReference type="CDD" id="cd04776">
    <property type="entry name" value="HTH_GnyR"/>
    <property type="match status" value="1"/>
</dbReference>
<keyword evidence="2" id="KW-0175">Coiled coil</keyword>
<reference evidence="5" key="1">
    <citation type="journal article" date="2019" name="Int. J. Syst. Evol. Microbiol.">
        <title>The Global Catalogue of Microorganisms (GCM) 10K type strain sequencing project: providing services to taxonomists for standard genome sequencing and annotation.</title>
        <authorList>
            <consortium name="The Broad Institute Genomics Platform"/>
            <consortium name="The Broad Institute Genome Sequencing Center for Infectious Disease"/>
            <person name="Wu L."/>
            <person name="Ma J."/>
        </authorList>
    </citation>
    <scope>NUCLEOTIDE SEQUENCE [LARGE SCALE GENOMIC DNA]</scope>
    <source>
        <strain evidence="5">KCTC 42986</strain>
    </source>
</reference>
<feature type="domain" description="HTH merR-type" evidence="3">
    <location>
        <begin position="3"/>
        <end position="73"/>
    </location>
</feature>